<sequence length="79" mass="8575">MNTNYRVEPLNTALNAIDDRIRDLTYQWDPADGMPGDEQIAELYAQAAALAEALADRFRALDPTWRPEPAAVDAGGGAS</sequence>
<proteinExistence type="predicted"/>
<gene>
    <name evidence="1" type="ORF">GCM10022222_42500</name>
</gene>
<name>A0ABP6WPB1_9PSEU</name>
<accession>A0ABP6WPB1</accession>
<evidence type="ECO:0000313" key="1">
    <source>
        <dbReference type="EMBL" id="GAA3554337.1"/>
    </source>
</evidence>
<reference evidence="2" key="1">
    <citation type="journal article" date="2019" name="Int. J. Syst. Evol. Microbiol.">
        <title>The Global Catalogue of Microorganisms (GCM) 10K type strain sequencing project: providing services to taxonomists for standard genome sequencing and annotation.</title>
        <authorList>
            <consortium name="The Broad Institute Genomics Platform"/>
            <consortium name="The Broad Institute Genome Sequencing Center for Infectious Disease"/>
            <person name="Wu L."/>
            <person name="Ma J."/>
        </authorList>
    </citation>
    <scope>NUCLEOTIDE SEQUENCE [LARGE SCALE GENOMIC DNA]</scope>
    <source>
        <strain evidence="2">JCM 16898</strain>
    </source>
</reference>
<organism evidence="1 2">
    <name type="scientific">Amycolatopsis ultiminotia</name>
    <dbReference type="NCBI Taxonomy" id="543629"/>
    <lineage>
        <taxon>Bacteria</taxon>
        <taxon>Bacillati</taxon>
        <taxon>Actinomycetota</taxon>
        <taxon>Actinomycetes</taxon>
        <taxon>Pseudonocardiales</taxon>
        <taxon>Pseudonocardiaceae</taxon>
        <taxon>Amycolatopsis</taxon>
    </lineage>
</organism>
<comment type="caution">
    <text evidence="1">The sequence shown here is derived from an EMBL/GenBank/DDBJ whole genome shotgun (WGS) entry which is preliminary data.</text>
</comment>
<dbReference type="EMBL" id="BAAAZN010000008">
    <property type="protein sequence ID" value="GAA3554337.1"/>
    <property type="molecule type" value="Genomic_DNA"/>
</dbReference>
<protein>
    <submittedName>
        <fullName evidence="1">Uncharacterized protein</fullName>
    </submittedName>
</protein>
<keyword evidence="2" id="KW-1185">Reference proteome</keyword>
<dbReference type="Proteomes" id="UP001500689">
    <property type="component" value="Unassembled WGS sequence"/>
</dbReference>
<dbReference type="RefSeq" id="WP_344862368.1">
    <property type="nucleotide sequence ID" value="NZ_BAAAZN010000008.1"/>
</dbReference>
<evidence type="ECO:0000313" key="2">
    <source>
        <dbReference type="Proteomes" id="UP001500689"/>
    </source>
</evidence>